<evidence type="ECO:0000256" key="4">
    <source>
        <dbReference type="ARBA" id="ARBA00023277"/>
    </source>
</evidence>
<accession>A0A9D2H3Z4</accession>
<dbReference type="PANTHER" id="PTHR43772">
    <property type="entry name" value="ENDO-1,4-BETA-XYLANASE"/>
    <property type="match status" value="1"/>
</dbReference>
<dbReference type="InterPro" id="IPR011081">
    <property type="entry name" value="Big_4"/>
</dbReference>
<dbReference type="Proteomes" id="UP000824220">
    <property type="component" value="Unassembled WGS sequence"/>
</dbReference>
<organism evidence="9 10">
    <name type="scientific">Candidatus Microbacterium stercoravium</name>
    <dbReference type="NCBI Taxonomy" id="2838697"/>
    <lineage>
        <taxon>Bacteria</taxon>
        <taxon>Bacillati</taxon>
        <taxon>Actinomycetota</taxon>
        <taxon>Actinomycetes</taxon>
        <taxon>Micrococcales</taxon>
        <taxon>Microbacteriaceae</taxon>
        <taxon>Microbacterium</taxon>
    </lineage>
</organism>
<dbReference type="GO" id="GO:0045493">
    <property type="term" value="P:xylan catabolic process"/>
    <property type="evidence" value="ECO:0007669"/>
    <property type="project" value="UniProtKB-KW"/>
</dbReference>
<dbReference type="CDD" id="cd08990">
    <property type="entry name" value="GH43_AXH_like"/>
    <property type="match status" value="1"/>
</dbReference>
<keyword evidence="2" id="KW-0624">Polysaccharide degradation</keyword>
<keyword evidence="3" id="KW-0378">Hydrolase</keyword>
<keyword evidence="2" id="KW-0858">Xylan degradation</keyword>
<sequence length="691" mass="75494">MSAPACRRVRAGRAVAAASAIACVLALAPALPAAADAPEPDRTFESSGNPIIDDGSLYTADAAPLVVDDTLYIYAGHDEAGPDVGGFNMHDYAVLSTSDPELGSWELYAENLVPEAVFDWATGNAAYAGHTVEGTDGRYYWYAPVEWDNADVPNPMAIGVAVSDSPVGPWEDAIGEPLLTWFDVFGEATTGQEVIDPHVFTDVDGRVYLYWGSWNVARAVELDPNMIEVTGEIRELDGLDSFYEAPWVFERDGTYYMAYDWKQAGSDCTPSNYQACIGYATADDPLGPWEYQGLILEGTSATTVHPSIIEYGDAWYMTYHTKDAQDGGHFRRSVAIDEVQWDGDRILPVEQTWADDPAFRLTDNVALEAEATASYTEQPPMRLGAVNDGFHAETALLPPDQWGNYRGTDNTVASDWLMYQWETPVRVDSAGIEFHRDANWIRSPESWVLEYVDADGEWRPVTGADYPTATDEWNEVSFDPVTTSALRATFFGQENGAYVHSVAVSEWEVYAVAADELPRAEAWTEIGEQPELPEAVRVPFEGGDALWAPVRWHDIDEADLAEPGTITVAGRVLGQQAQEILAAVHVGDPAPRAPEDVVPPTVSIAAAVPEREGWFSSDVPVRVTAQDETDYRLTIETRIDDGEWTAVEDARYADLVVADAESSVVAARAIDAAGNVSDEAVRTIRIDATPP</sequence>
<dbReference type="Pfam" id="PF07532">
    <property type="entry name" value="Big_4"/>
    <property type="match status" value="1"/>
</dbReference>
<feature type="site" description="Important for catalytic activity, responsible for pKa modulation of the active site Glu and correct orientation of both the proton donor and substrate" evidence="6">
    <location>
        <position position="196"/>
    </location>
</feature>
<dbReference type="Gene3D" id="2.60.120.260">
    <property type="entry name" value="Galactose-binding domain-like"/>
    <property type="match status" value="1"/>
</dbReference>
<dbReference type="InterPro" id="IPR052176">
    <property type="entry name" value="Glycosyl_Hydrlase_43_Enz"/>
</dbReference>
<dbReference type="AlphaFoldDB" id="A0A9D2H3Z4"/>
<keyword evidence="4" id="KW-0119">Carbohydrate metabolism</keyword>
<keyword evidence="7" id="KW-0732">Signal</keyword>
<evidence type="ECO:0000256" key="6">
    <source>
        <dbReference type="PIRSR" id="PIRSR606710-2"/>
    </source>
</evidence>
<feature type="domain" description="Bacterial Ig-like" evidence="8">
    <location>
        <begin position="524"/>
        <end position="574"/>
    </location>
</feature>
<dbReference type="SUPFAM" id="SSF75005">
    <property type="entry name" value="Arabinanase/levansucrase/invertase"/>
    <property type="match status" value="1"/>
</dbReference>
<dbReference type="Gene3D" id="2.115.10.20">
    <property type="entry name" value="Glycosyl hydrolase domain, family 43"/>
    <property type="match status" value="1"/>
</dbReference>
<dbReference type="EMBL" id="DXAM01000071">
    <property type="protein sequence ID" value="HJA04222.1"/>
    <property type="molecule type" value="Genomic_DNA"/>
</dbReference>
<evidence type="ECO:0000256" key="7">
    <source>
        <dbReference type="SAM" id="SignalP"/>
    </source>
</evidence>
<dbReference type="InterPro" id="IPR006710">
    <property type="entry name" value="Glyco_hydro_43"/>
</dbReference>
<reference evidence="9" key="1">
    <citation type="journal article" date="2021" name="PeerJ">
        <title>Extensive microbial diversity within the chicken gut microbiome revealed by metagenomics and culture.</title>
        <authorList>
            <person name="Gilroy R."/>
            <person name="Ravi A."/>
            <person name="Getino M."/>
            <person name="Pursley I."/>
            <person name="Horton D.L."/>
            <person name="Alikhan N.F."/>
            <person name="Baker D."/>
            <person name="Gharbi K."/>
            <person name="Hall N."/>
            <person name="Watson M."/>
            <person name="Adriaenssens E.M."/>
            <person name="Foster-Nyarko E."/>
            <person name="Jarju S."/>
            <person name="Secka A."/>
            <person name="Antonio M."/>
            <person name="Oren A."/>
            <person name="Chaudhuri R.R."/>
            <person name="La Ragione R."/>
            <person name="Hildebrand F."/>
            <person name="Pallen M.J."/>
        </authorList>
    </citation>
    <scope>NUCLEOTIDE SEQUENCE</scope>
    <source>
        <strain evidence="9">ChiHjej8B7-3636</strain>
    </source>
</reference>
<feature type="non-terminal residue" evidence="9">
    <location>
        <position position="691"/>
    </location>
</feature>
<proteinExistence type="inferred from homology"/>
<name>A0A9D2H3Z4_9MICO</name>
<comment type="similarity">
    <text evidence="1">Belongs to the glycosyl hydrolase 43 family.</text>
</comment>
<feature type="signal peptide" evidence="7">
    <location>
        <begin position="1"/>
        <end position="35"/>
    </location>
</feature>
<comment type="caution">
    <text evidence="9">The sequence shown here is derived from an EMBL/GenBank/DDBJ whole genome shotgun (WGS) entry which is preliminary data.</text>
</comment>
<dbReference type="GO" id="GO:0004553">
    <property type="term" value="F:hydrolase activity, hydrolyzing O-glycosyl compounds"/>
    <property type="evidence" value="ECO:0007669"/>
    <property type="project" value="InterPro"/>
</dbReference>
<gene>
    <name evidence="9" type="ORF">H9800_05120</name>
</gene>
<keyword evidence="5" id="KW-0326">Glycosidase</keyword>
<dbReference type="InterPro" id="IPR023296">
    <property type="entry name" value="Glyco_hydro_beta-prop_sf"/>
</dbReference>
<dbReference type="Pfam" id="PF04616">
    <property type="entry name" value="Glyco_hydro_43"/>
    <property type="match status" value="1"/>
</dbReference>
<dbReference type="PANTHER" id="PTHR43772:SF2">
    <property type="entry name" value="PUTATIVE (AFU_ORTHOLOGUE AFUA_2G04480)-RELATED"/>
    <property type="match status" value="1"/>
</dbReference>
<feature type="chain" id="PRO_5038976009" evidence="7">
    <location>
        <begin position="36"/>
        <end position="691"/>
    </location>
</feature>
<evidence type="ECO:0000256" key="5">
    <source>
        <dbReference type="ARBA" id="ARBA00023295"/>
    </source>
</evidence>
<protein>
    <submittedName>
        <fullName evidence="9">Family 43 glycosylhydrolase</fullName>
    </submittedName>
</protein>
<reference evidence="9" key="2">
    <citation type="submission" date="2021-04" db="EMBL/GenBank/DDBJ databases">
        <authorList>
            <person name="Gilroy R."/>
        </authorList>
    </citation>
    <scope>NUCLEOTIDE SEQUENCE</scope>
    <source>
        <strain evidence="9">ChiHjej8B7-3636</strain>
    </source>
</reference>
<evidence type="ECO:0000256" key="2">
    <source>
        <dbReference type="ARBA" id="ARBA00022651"/>
    </source>
</evidence>
<evidence type="ECO:0000256" key="1">
    <source>
        <dbReference type="ARBA" id="ARBA00009865"/>
    </source>
</evidence>
<evidence type="ECO:0000313" key="10">
    <source>
        <dbReference type="Proteomes" id="UP000824220"/>
    </source>
</evidence>
<evidence type="ECO:0000313" key="9">
    <source>
        <dbReference type="EMBL" id="HJA04222.1"/>
    </source>
</evidence>
<evidence type="ECO:0000256" key="3">
    <source>
        <dbReference type="ARBA" id="ARBA00022801"/>
    </source>
</evidence>
<evidence type="ECO:0000259" key="8">
    <source>
        <dbReference type="Pfam" id="PF07532"/>
    </source>
</evidence>